<protein>
    <submittedName>
        <fullName evidence="1">Uncharacterized protein</fullName>
    </submittedName>
</protein>
<dbReference type="Proteomes" id="UP000595437">
    <property type="component" value="Chromosome 9"/>
</dbReference>
<accession>A0A7T8GYR5</accession>
<sequence>MSLGNKCFDYRKESITKHWVFSTIKNVFFKEFFAWLTEIGTTTCTLDRAPSFVRRSAYSLPLRILMGPYSSYCDVTTRRFGGFLSIFFIRTNHISRPCVQAA</sequence>
<dbReference type="AlphaFoldDB" id="A0A7T8GYR5"/>
<gene>
    <name evidence="1" type="ORF">FKW44_014144</name>
</gene>
<dbReference type="EMBL" id="CP045898">
    <property type="protein sequence ID" value="QQP40177.1"/>
    <property type="molecule type" value="Genomic_DNA"/>
</dbReference>
<evidence type="ECO:0000313" key="1">
    <source>
        <dbReference type="EMBL" id="QQP40177.1"/>
    </source>
</evidence>
<name>A0A7T8GYR5_CALRO</name>
<organism evidence="1 2">
    <name type="scientific">Caligus rogercresseyi</name>
    <name type="common">Sea louse</name>
    <dbReference type="NCBI Taxonomy" id="217165"/>
    <lineage>
        <taxon>Eukaryota</taxon>
        <taxon>Metazoa</taxon>
        <taxon>Ecdysozoa</taxon>
        <taxon>Arthropoda</taxon>
        <taxon>Crustacea</taxon>
        <taxon>Multicrustacea</taxon>
        <taxon>Hexanauplia</taxon>
        <taxon>Copepoda</taxon>
        <taxon>Siphonostomatoida</taxon>
        <taxon>Caligidae</taxon>
        <taxon>Caligus</taxon>
    </lineage>
</organism>
<evidence type="ECO:0000313" key="2">
    <source>
        <dbReference type="Proteomes" id="UP000595437"/>
    </source>
</evidence>
<keyword evidence="2" id="KW-1185">Reference proteome</keyword>
<reference evidence="2" key="1">
    <citation type="submission" date="2021-01" db="EMBL/GenBank/DDBJ databases">
        <title>Caligus Genome Assembly.</title>
        <authorList>
            <person name="Gallardo-Escarate C."/>
        </authorList>
    </citation>
    <scope>NUCLEOTIDE SEQUENCE [LARGE SCALE GENOMIC DNA]</scope>
</reference>
<proteinExistence type="predicted"/>